<dbReference type="PANTHER" id="PTHR43330:SF27">
    <property type="entry name" value="METHIONINE AMINOPEPTIDASE"/>
    <property type="match status" value="1"/>
</dbReference>
<protein>
    <recommendedName>
        <fullName evidence="6 7">Methionine aminopeptidase</fullName>
        <shortName evidence="6">MAP</shortName>
        <shortName evidence="6">MetAP</shortName>
        <ecNumber evidence="6 7">3.4.11.18</ecNumber>
    </recommendedName>
    <alternativeName>
        <fullName evidence="6">Peptidase M</fullName>
    </alternativeName>
</protein>
<comment type="similarity">
    <text evidence="6">Belongs to the peptidase M24A family. Methionine aminopeptidase type 1 subfamily.</text>
</comment>
<dbReference type="EMBL" id="BAABEY010000036">
    <property type="protein sequence ID" value="GAA4446406.1"/>
    <property type="molecule type" value="Genomic_DNA"/>
</dbReference>
<feature type="binding site" evidence="6">
    <location>
        <position position="208"/>
    </location>
    <ligand>
        <name>a divalent metal cation</name>
        <dbReference type="ChEBI" id="CHEBI:60240"/>
        <label>2</label>
        <note>catalytic</note>
    </ligand>
</feature>
<evidence type="ECO:0000256" key="5">
    <source>
        <dbReference type="ARBA" id="ARBA00022801"/>
    </source>
</evidence>
<evidence type="ECO:0000256" key="4">
    <source>
        <dbReference type="ARBA" id="ARBA00022723"/>
    </source>
</evidence>
<feature type="binding site" evidence="6">
    <location>
        <position position="239"/>
    </location>
    <ligand>
        <name>a divalent metal cation</name>
        <dbReference type="ChEBI" id="CHEBI:60240"/>
        <label>2</label>
        <note>catalytic</note>
    </ligand>
</feature>
<feature type="binding site" evidence="6">
    <location>
        <position position="112"/>
    </location>
    <ligand>
        <name>a divalent metal cation</name>
        <dbReference type="ChEBI" id="CHEBI:60240"/>
        <label>2</label>
        <note>catalytic</note>
    </ligand>
</feature>
<name>A0ABP8MBS9_9BACT</name>
<dbReference type="InterPro" id="IPR000994">
    <property type="entry name" value="Pept_M24"/>
</dbReference>
<dbReference type="CDD" id="cd01086">
    <property type="entry name" value="MetAP1"/>
    <property type="match status" value="1"/>
</dbReference>
<feature type="binding site" evidence="6">
    <location>
        <position position="112"/>
    </location>
    <ligand>
        <name>a divalent metal cation</name>
        <dbReference type="ChEBI" id="CHEBI:60240"/>
        <label>1</label>
    </ligand>
</feature>
<dbReference type="PANTHER" id="PTHR43330">
    <property type="entry name" value="METHIONINE AMINOPEPTIDASE"/>
    <property type="match status" value="1"/>
</dbReference>
<evidence type="ECO:0000313" key="10">
    <source>
        <dbReference type="Proteomes" id="UP001501508"/>
    </source>
</evidence>
<proteinExistence type="inferred from homology"/>
<dbReference type="Proteomes" id="UP001501508">
    <property type="component" value="Unassembled WGS sequence"/>
</dbReference>
<comment type="function">
    <text evidence="1 6">Removes the N-terminal methionine from nascent proteins. The N-terminal methionine is often cleaved when the second residue in the primary sequence is small and uncharged (Met-Ala-, Cys, Gly, Pro, Ser, Thr, or Val). Requires deformylation of the N(alpha)-formylated initiator methionine before it can be hydrolyzed.</text>
</comment>
<dbReference type="SUPFAM" id="SSF55920">
    <property type="entry name" value="Creatinase/aminopeptidase"/>
    <property type="match status" value="1"/>
</dbReference>
<keyword evidence="4 6" id="KW-0479">Metal-binding</keyword>
<dbReference type="Pfam" id="PF00557">
    <property type="entry name" value="Peptidase_M24"/>
    <property type="match status" value="1"/>
</dbReference>
<dbReference type="Gene3D" id="3.90.230.10">
    <property type="entry name" value="Creatinase/methionine aminopeptidase superfamily"/>
    <property type="match status" value="1"/>
</dbReference>
<comment type="subunit">
    <text evidence="6">Monomer.</text>
</comment>
<feature type="binding site" evidence="6">
    <location>
        <position position="175"/>
    </location>
    <ligand>
        <name>a divalent metal cation</name>
        <dbReference type="ChEBI" id="CHEBI:60240"/>
        <label>2</label>
        <note>catalytic</note>
    </ligand>
</feature>
<evidence type="ECO:0000259" key="8">
    <source>
        <dbReference type="Pfam" id="PF00557"/>
    </source>
</evidence>
<keyword evidence="5 6" id="KW-0378">Hydrolase</keyword>
<dbReference type="RefSeq" id="WP_345032414.1">
    <property type="nucleotide sequence ID" value="NZ_BAABEY010000036.1"/>
</dbReference>
<dbReference type="InterPro" id="IPR002467">
    <property type="entry name" value="Pept_M24A_MAP1"/>
</dbReference>
<organism evidence="9 10">
    <name type="scientific">Ravibacter arvi</name>
    <dbReference type="NCBI Taxonomy" id="2051041"/>
    <lineage>
        <taxon>Bacteria</taxon>
        <taxon>Pseudomonadati</taxon>
        <taxon>Bacteroidota</taxon>
        <taxon>Cytophagia</taxon>
        <taxon>Cytophagales</taxon>
        <taxon>Spirosomataceae</taxon>
        <taxon>Ravibacter</taxon>
    </lineage>
</organism>
<comment type="catalytic activity">
    <reaction evidence="6 7">
        <text>Release of N-terminal amino acids, preferentially methionine, from peptides and arylamides.</text>
        <dbReference type="EC" id="3.4.11.18"/>
    </reaction>
</comment>
<feature type="binding site" evidence="6">
    <location>
        <position position="239"/>
    </location>
    <ligand>
        <name>a divalent metal cation</name>
        <dbReference type="ChEBI" id="CHEBI:60240"/>
        <label>1</label>
    </ligand>
</feature>
<feature type="binding site" evidence="6">
    <location>
        <position position="182"/>
    </location>
    <ligand>
        <name>substrate</name>
    </ligand>
</feature>
<evidence type="ECO:0000256" key="6">
    <source>
        <dbReference type="HAMAP-Rule" id="MF_01974"/>
    </source>
</evidence>
<evidence type="ECO:0000256" key="1">
    <source>
        <dbReference type="ARBA" id="ARBA00002521"/>
    </source>
</evidence>
<dbReference type="HAMAP" id="MF_01974">
    <property type="entry name" value="MetAP_1"/>
    <property type="match status" value="1"/>
</dbReference>
<evidence type="ECO:0000313" key="9">
    <source>
        <dbReference type="EMBL" id="GAA4446406.1"/>
    </source>
</evidence>
<reference evidence="10" key="1">
    <citation type="journal article" date="2019" name="Int. J. Syst. Evol. Microbiol.">
        <title>The Global Catalogue of Microorganisms (GCM) 10K type strain sequencing project: providing services to taxonomists for standard genome sequencing and annotation.</title>
        <authorList>
            <consortium name="The Broad Institute Genomics Platform"/>
            <consortium name="The Broad Institute Genome Sequencing Center for Infectious Disease"/>
            <person name="Wu L."/>
            <person name="Ma J."/>
        </authorList>
    </citation>
    <scope>NUCLEOTIDE SEQUENCE [LARGE SCALE GENOMIC DNA]</scope>
    <source>
        <strain evidence="10">JCM 31920</strain>
    </source>
</reference>
<keyword evidence="3 6" id="KW-0645">Protease</keyword>
<evidence type="ECO:0000256" key="2">
    <source>
        <dbReference type="ARBA" id="ARBA00022438"/>
    </source>
</evidence>
<feature type="binding site" evidence="6">
    <location>
        <position position="84"/>
    </location>
    <ligand>
        <name>substrate</name>
    </ligand>
</feature>
<dbReference type="EC" id="3.4.11.18" evidence="6 7"/>
<sequence>MIYLKSEEEIDLIKASGQILGKAHAEVAKWIKPGVSTAQLDKIAEGYIRDNGGIPSFKGVPGSGRGVPSFPGSLCISVNEVVVHGLPGNYTLRDGDIISIDCGVKLKGYHSDSAYTYPVGEVAPEVMGLLAATKKSLYLGIEKAREGFRMGDLSYAIQSHVERLGYSVVRELVGHGVGRELHEGPEVPNYGAKGKGVALKTGMVIAIEPMINLGKRGIVQEADGWTIRTTDRKPSAHFEHTVAVGKTHAEILTTFQYIEEVTANSSLMVNA</sequence>
<accession>A0ABP8MBS9</accession>
<feature type="binding site" evidence="6">
    <location>
        <position position="101"/>
    </location>
    <ligand>
        <name>a divalent metal cation</name>
        <dbReference type="ChEBI" id="CHEBI:60240"/>
        <label>1</label>
    </ligand>
</feature>
<keyword evidence="10" id="KW-1185">Reference proteome</keyword>
<feature type="domain" description="Peptidase M24" evidence="8">
    <location>
        <begin position="12"/>
        <end position="245"/>
    </location>
</feature>
<gene>
    <name evidence="6 9" type="primary">map</name>
    <name evidence="9" type="ORF">GCM10023091_39440</name>
</gene>
<evidence type="ECO:0000256" key="3">
    <source>
        <dbReference type="ARBA" id="ARBA00022670"/>
    </source>
</evidence>
<dbReference type="GO" id="GO:0004177">
    <property type="term" value="F:aminopeptidase activity"/>
    <property type="evidence" value="ECO:0007669"/>
    <property type="project" value="UniProtKB-KW"/>
</dbReference>
<dbReference type="PRINTS" id="PR00599">
    <property type="entry name" value="MAPEPTIDASE"/>
</dbReference>
<dbReference type="NCBIfam" id="TIGR00500">
    <property type="entry name" value="met_pdase_I"/>
    <property type="match status" value="1"/>
</dbReference>
<comment type="caution">
    <text evidence="9">The sequence shown here is derived from an EMBL/GenBank/DDBJ whole genome shotgun (WGS) entry which is preliminary data.</text>
</comment>
<evidence type="ECO:0000256" key="7">
    <source>
        <dbReference type="RuleBase" id="RU003653"/>
    </source>
</evidence>
<comment type="cofactor">
    <cofactor evidence="6">
        <name>Co(2+)</name>
        <dbReference type="ChEBI" id="CHEBI:48828"/>
    </cofactor>
    <cofactor evidence="6">
        <name>Zn(2+)</name>
        <dbReference type="ChEBI" id="CHEBI:29105"/>
    </cofactor>
    <cofactor evidence="6">
        <name>Mn(2+)</name>
        <dbReference type="ChEBI" id="CHEBI:29035"/>
    </cofactor>
    <cofactor evidence="6">
        <name>Fe(2+)</name>
        <dbReference type="ChEBI" id="CHEBI:29033"/>
    </cofactor>
    <text evidence="6">Binds 2 divalent metal cations per subunit. Has a high-affinity and a low affinity metal-binding site. The true nature of the physiological cofactor is under debate. The enzyme is active with cobalt, zinc, manganese or divalent iron ions. Most likely, methionine aminopeptidases function as mononuclear Fe(2+)-metalloproteases under physiological conditions, and the catalytically relevant metal-binding site has been assigned to the histidine-containing high-affinity site.</text>
</comment>
<dbReference type="InterPro" id="IPR001714">
    <property type="entry name" value="Pept_M24_MAP"/>
</dbReference>
<dbReference type="InterPro" id="IPR036005">
    <property type="entry name" value="Creatinase/aminopeptidase-like"/>
</dbReference>
<keyword evidence="2 6" id="KW-0031">Aminopeptidase</keyword>